<dbReference type="GO" id="GO:0015940">
    <property type="term" value="P:pantothenate biosynthetic process"/>
    <property type="evidence" value="ECO:0007669"/>
    <property type="project" value="UniProtKB-UniPathway"/>
</dbReference>
<dbReference type="EMBL" id="JMTB01000049">
    <property type="protein sequence ID" value="KFC08654.1"/>
    <property type="molecule type" value="Genomic_DNA"/>
</dbReference>
<evidence type="ECO:0000256" key="2">
    <source>
        <dbReference type="ARBA" id="ARBA00004994"/>
    </source>
</evidence>
<evidence type="ECO:0000256" key="9">
    <source>
        <dbReference type="ARBA" id="ARBA00023002"/>
    </source>
</evidence>
<protein>
    <recommendedName>
        <fullName evidence="5 12">2-dehydropantoate 2-reductase</fullName>
        <ecNumber evidence="4 12">1.1.1.169</ecNumber>
    </recommendedName>
    <alternativeName>
        <fullName evidence="10 12">Ketopantoate reductase</fullName>
    </alternativeName>
</protein>
<dbReference type="NCBIfam" id="NF005087">
    <property type="entry name" value="PRK06522.1-1"/>
    <property type="match status" value="1"/>
</dbReference>
<evidence type="ECO:0000256" key="11">
    <source>
        <dbReference type="ARBA" id="ARBA00048793"/>
    </source>
</evidence>
<reference evidence="16" key="1">
    <citation type="submission" date="2014-05" db="EMBL/GenBank/DDBJ databases">
        <title>ATOL: Assembling a taxonomically balanced genome-scale reconstruction of the evolutionary history of the Enterobacteriaceae.</title>
        <authorList>
            <person name="Plunkett G. III"/>
            <person name="Neeno-Eckwall E.C."/>
            <person name="Glasner J.D."/>
            <person name="Perna N.T."/>
        </authorList>
    </citation>
    <scope>NUCLEOTIDE SEQUENCE [LARGE SCALE GENOMIC DNA]</scope>
    <source>
        <strain evidence="16">ATCC 49490</strain>
    </source>
</reference>
<comment type="pathway">
    <text evidence="2 12">Cofactor biosynthesis; (R)-pantothenate biosynthesis; (R)-pantoate from 3-methyl-2-oxobutanoate: step 2/2.</text>
</comment>
<comment type="caution">
    <text evidence="15">The sequence shown here is derived from an EMBL/GenBank/DDBJ whole genome shotgun (WGS) entry which is preliminary data.</text>
</comment>
<dbReference type="InterPro" id="IPR008927">
    <property type="entry name" value="6-PGluconate_DH-like_C_sf"/>
</dbReference>
<proteinExistence type="inferred from homology"/>
<dbReference type="GO" id="GO:0008677">
    <property type="term" value="F:2-dehydropantoate 2-reductase activity"/>
    <property type="evidence" value="ECO:0007669"/>
    <property type="project" value="UniProtKB-EC"/>
</dbReference>
<evidence type="ECO:0000256" key="7">
    <source>
        <dbReference type="ARBA" id="ARBA00022655"/>
    </source>
</evidence>
<dbReference type="InterPro" id="IPR036291">
    <property type="entry name" value="NAD(P)-bd_dom_sf"/>
</dbReference>
<name>A0A085AEK9_9ENTR</name>
<dbReference type="FunFam" id="3.40.50.720:FF:000162">
    <property type="entry name" value="2-dehydropantoate 2-reductase"/>
    <property type="match status" value="1"/>
</dbReference>
<evidence type="ECO:0000256" key="3">
    <source>
        <dbReference type="ARBA" id="ARBA00007870"/>
    </source>
</evidence>
<keyword evidence="16" id="KW-1185">Reference proteome</keyword>
<dbReference type="eggNOG" id="COG1893">
    <property type="taxonomic scope" value="Bacteria"/>
</dbReference>
<sequence>MKITVLGCGTLGQLWLNALHRQGHEVQGWLRVPQPWCSVNLQEVDGSVFNELLTANDPEFLGNSDLLLVTLKAWQVSTAVKNLAGQLPARCPILLLHNGMGTLDELGTVQQPLLTGMTTHAARRDGNVIVHVANGITHIGPANAAARDYSFLADMLQAALPDVAWHNDMGASSWKKLAVNCVINPLTVIYDCPNGSLVNYPQEVAAICREVAAVMQREGHHASPDDLLFYVWQVVESTAGNISSMLQDVRALRHTEIDYINGYLLKRARAHGISVPENARLYELIKRKENEYERVSTGMSRPWE</sequence>
<dbReference type="PANTHER" id="PTHR43765:SF2">
    <property type="entry name" value="2-DEHYDROPANTOATE 2-REDUCTASE"/>
    <property type="match status" value="1"/>
</dbReference>
<dbReference type="GO" id="GO:0005737">
    <property type="term" value="C:cytoplasm"/>
    <property type="evidence" value="ECO:0007669"/>
    <property type="project" value="UniProtKB-SubCell"/>
</dbReference>
<dbReference type="Pfam" id="PF02558">
    <property type="entry name" value="ApbA"/>
    <property type="match status" value="1"/>
</dbReference>
<evidence type="ECO:0000256" key="6">
    <source>
        <dbReference type="ARBA" id="ARBA00022490"/>
    </source>
</evidence>
<evidence type="ECO:0000313" key="15">
    <source>
        <dbReference type="EMBL" id="KFC08654.1"/>
    </source>
</evidence>
<dbReference type="SUPFAM" id="SSF51735">
    <property type="entry name" value="NAD(P)-binding Rossmann-fold domains"/>
    <property type="match status" value="1"/>
</dbReference>
<dbReference type="Gene3D" id="1.10.1040.10">
    <property type="entry name" value="N-(1-d-carboxylethyl)-l-norvaline Dehydrogenase, domain 2"/>
    <property type="match status" value="1"/>
</dbReference>
<dbReference type="Pfam" id="PF08546">
    <property type="entry name" value="ApbA_C"/>
    <property type="match status" value="1"/>
</dbReference>
<comment type="function">
    <text evidence="12">Catalyzes the NADPH-dependent reduction of ketopantoate into pantoic acid.</text>
</comment>
<evidence type="ECO:0000313" key="16">
    <source>
        <dbReference type="Proteomes" id="UP000028630"/>
    </source>
</evidence>
<keyword evidence="9 12" id="KW-0560">Oxidoreductase</keyword>
<evidence type="ECO:0000256" key="4">
    <source>
        <dbReference type="ARBA" id="ARBA00013014"/>
    </source>
</evidence>
<dbReference type="RefSeq" id="WP_038155117.1">
    <property type="nucleotide sequence ID" value="NZ_JMTB01000049.1"/>
</dbReference>
<evidence type="ECO:0000256" key="5">
    <source>
        <dbReference type="ARBA" id="ARBA00019465"/>
    </source>
</evidence>
<dbReference type="SUPFAM" id="SSF48179">
    <property type="entry name" value="6-phosphogluconate dehydrogenase C-terminal domain-like"/>
    <property type="match status" value="1"/>
</dbReference>
<keyword evidence="8 12" id="KW-0521">NADP</keyword>
<dbReference type="FunFam" id="1.10.1040.10:FF:000014">
    <property type="entry name" value="2-dehydropantoate 2-reductase"/>
    <property type="match status" value="1"/>
</dbReference>
<dbReference type="UniPathway" id="UPA00028">
    <property type="reaction ID" value="UER00004"/>
</dbReference>
<dbReference type="Gene3D" id="3.40.50.720">
    <property type="entry name" value="NAD(P)-binding Rossmann-like Domain"/>
    <property type="match status" value="1"/>
</dbReference>
<comment type="similarity">
    <text evidence="3 12">Belongs to the ketopantoate reductase family.</text>
</comment>
<dbReference type="InterPro" id="IPR013332">
    <property type="entry name" value="KPR_N"/>
</dbReference>
<keyword evidence="7 12" id="KW-0566">Pantothenate biosynthesis</keyword>
<dbReference type="InterPro" id="IPR013752">
    <property type="entry name" value="KPA_reductase"/>
</dbReference>
<evidence type="ECO:0000256" key="10">
    <source>
        <dbReference type="ARBA" id="ARBA00032024"/>
    </source>
</evidence>
<evidence type="ECO:0000259" key="13">
    <source>
        <dbReference type="Pfam" id="PF02558"/>
    </source>
</evidence>
<evidence type="ECO:0000256" key="12">
    <source>
        <dbReference type="RuleBase" id="RU362068"/>
    </source>
</evidence>
<dbReference type="InterPro" id="IPR050838">
    <property type="entry name" value="Ketopantoate_reductase"/>
</dbReference>
<dbReference type="InterPro" id="IPR013328">
    <property type="entry name" value="6PGD_dom2"/>
</dbReference>
<feature type="domain" description="Ketopantoate reductase C-terminal" evidence="14">
    <location>
        <begin position="171"/>
        <end position="289"/>
    </location>
</feature>
<comment type="subcellular location">
    <subcellularLocation>
        <location evidence="1">Cytoplasm</location>
    </subcellularLocation>
</comment>
<accession>A0A085AEK9</accession>
<dbReference type="GO" id="GO:0050661">
    <property type="term" value="F:NADP binding"/>
    <property type="evidence" value="ECO:0007669"/>
    <property type="project" value="TreeGrafter"/>
</dbReference>
<dbReference type="Proteomes" id="UP000028630">
    <property type="component" value="Unassembled WGS sequence"/>
</dbReference>
<dbReference type="NCBIfam" id="TIGR00745">
    <property type="entry name" value="apbA_panE"/>
    <property type="match status" value="1"/>
</dbReference>
<dbReference type="OrthoDB" id="6530772at2"/>
<dbReference type="InterPro" id="IPR003710">
    <property type="entry name" value="ApbA"/>
</dbReference>
<feature type="domain" description="Ketopantoate reductase N-terminal" evidence="13">
    <location>
        <begin position="3"/>
        <end position="143"/>
    </location>
</feature>
<keyword evidence="6" id="KW-0963">Cytoplasm</keyword>
<evidence type="ECO:0000259" key="14">
    <source>
        <dbReference type="Pfam" id="PF08546"/>
    </source>
</evidence>
<gene>
    <name evidence="15" type="primary">panE</name>
    <name evidence="15" type="ORF">GTGU_01344</name>
</gene>
<dbReference type="PANTHER" id="PTHR43765">
    <property type="entry name" value="2-DEHYDROPANTOATE 2-REDUCTASE-RELATED"/>
    <property type="match status" value="1"/>
</dbReference>
<dbReference type="AlphaFoldDB" id="A0A085AEK9"/>
<comment type="catalytic activity">
    <reaction evidence="11 12">
        <text>(R)-pantoate + NADP(+) = 2-dehydropantoate + NADPH + H(+)</text>
        <dbReference type="Rhea" id="RHEA:16233"/>
        <dbReference type="ChEBI" id="CHEBI:11561"/>
        <dbReference type="ChEBI" id="CHEBI:15378"/>
        <dbReference type="ChEBI" id="CHEBI:15980"/>
        <dbReference type="ChEBI" id="CHEBI:57783"/>
        <dbReference type="ChEBI" id="CHEBI:58349"/>
        <dbReference type="EC" id="1.1.1.169"/>
    </reaction>
</comment>
<evidence type="ECO:0000256" key="1">
    <source>
        <dbReference type="ARBA" id="ARBA00004496"/>
    </source>
</evidence>
<dbReference type="EC" id="1.1.1.169" evidence="4 12"/>
<evidence type="ECO:0000256" key="8">
    <source>
        <dbReference type="ARBA" id="ARBA00022857"/>
    </source>
</evidence>
<organism evidence="15 16">
    <name type="scientific">Trabulsiella guamensis ATCC 49490</name>
    <dbReference type="NCBI Taxonomy" id="1005994"/>
    <lineage>
        <taxon>Bacteria</taxon>
        <taxon>Pseudomonadati</taxon>
        <taxon>Pseudomonadota</taxon>
        <taxon>Gammaproteobacteria</taxon>
        <taxon>Enterobacterales</taxon>
        <taxon>Enterobacteriaceae</taxon>
        <taxon>Trabulsiella</taxon>
    </lineage>
</organism>